<evidence type="ECO:0000256" key="1">
    <source>
        <dbReference type="SAM" id="MobiDB-lite"/>
    </source>
</evidence>
<dbReference type="AlphaFoldDB" id="A0A077ZRL0"/>
<protein>
    <submittedName>
        <fullName evidence="2">Uncharacterized protein</fullName>
    </submittedName>
</protein>
<keyword evidence="3" id="KW-1185">Reference proteome</keyword>
<gene>
    <name evidence="2" type="primary">Contig402.g442</name>
    <name evidence="2" type="ORF">STYLEM_80</name>
</gene>
<accession>A0A077ZRL0</accession>
<dbReference type="Proteomes" id="UP000039865">
    <property type="component" value="Unassembled WGS sequence"/>
</dbReference>
<proteinExistence type="predicted"/>
<feature type="region of interest" description="Disordered" evidence="1">
    <location>
        <begin position="40"/>
        <end position="61"/>
    </location>
</feature>
<sequence>MDYSALMNANKSNFFHNNICPSHLESIEDKIKEDPITQKMQLQRKQRKKLSQDPPFSQLESSLIIQNNYPKQKKYNRNQENIAGGTKEQVNATNQMPSLGNFTFYDTLQYSQQNSYQQSPRKVRIKESTLREHVNNNEVYEQIRQNFLESQRDTKNKRITQLALQQQPAKRLKVQCAQIKNQLQCQSTSQEVELKQLGQDSAIMHRKLAQQRIKSQKMHSMFDETVTVAKFINKFKIYDSKTRMQNVHSQKQSPNRSVMNNDFYLKKGPLLVQDSNRPRNLDLNFDIKTDDDLIYQFDTYQSPEYQALQQSYFPSIELQISIDEQQEQHDDKKKLITDFKNVQKKNSNSSILPELPQISSTSKKLSLKNLLLDANLEFKTSNDSKQQMSKPILKYIKLDMRNQPPPLEKSLDICTPISHNRLEHMKKKDKSQEDLRISVQINNSQDDPNSRGGDCFSNQILREKIKPQNNLSCSTAAIGLKLEQRKLNINKYSRKQQSQNNIMIKRRRISMQDQVEHINMQVQQENIEDQIKYLDEEAELHVLSKNFIIKDQGTQNLSRY</sequence>
<evidence type="ECO:0000313" key="2">
    <source>
        <dbReference type="EMBL" id="CDW71141.1"/>
    </source>
</evidence>
<name>A0A077ZRL0_STYLE</name>
<dbReference type="EMBL" id="CCKQ01000079">
    <property type="protein sequence ID" value="CDW71141.1"/>
    <property type="molecule type" value="Genomic_DNA"/>
</dbReference>
<evidence type="ECO:0000313" key="3">
    <source>
        <dbReference type="Proteomes" id="UP000039865"/>
    </source>
</evidence>
<reference evidence="2 3" key="1">
    <citation type="submission" date="2014-06" db="EMBL/GenBank/DDBJ databases">
        <authorList>
            <person name="Swart Estienne"/>
        </authorList>
    </citation>
    <scope>NUCLEOTIDE SEQUENCE [LARGE SCALE GENOMIC DNA]</scope>
    <source>
        <strain evidence="2 3">130c</strain>
    </source>
</reference>
<organism evidence="2 3">
    <name type="scientific">Stylonychia lemnae</name>
    <name type="common">Ciliate</name>
    <dbReference type="NCBI Taxonomy" id="5949"/>
    <lineage>
        <taxon>Eukaryota</taxon>
        <taxon>Sar</taxon>
        <taxon>Alveolata</taxon>
        <taxon>Ciliophora</taxon>
        <taxon>Intramacronucleata</taxon>
        <taxon>Spirotrichea</taxon>
        <taxon>Stichotrichia</taxon>
        <taxon>Sporadotrichida</taxon>
        <taxon>Oxytrichidae</taxon>
        <taxon>Stylonychinae</taxon>
        <taxon>Stylonychia</taxon>
    </lineage>
</organism>
<dbReference type="InParanoid" id="A0A077ZRL0"/>